<evidence type="ECO:0000313" key="2">
    <source>
        <dbReference type="EMBL" id="GGF24340.1"/>
    </source>
</evidence>
<feature type="transmembrane region" description="Helical" evidence="1">
    <location>
        <begin position="143"/>
        <end position="166"/>
    </location>
</feature>
<gene>
    <name evidence="2" type="ORF">GCM10011383_39960</name>
</gene>
<sequence length="286" mass="31239">MKTLTFSTVSSASAQVQSWPAPFAQLGSWLVVLHRCNPVLSWPAWLHVALLVVALLAMPFDDRVITGTNAWIKPAKFAISGAIYLWTLGWLLADLPAATQRAVRRISWGVATALMVEIAAIYVQAVRGTTSHYNISSPLNALLFGLMGIFIMLNTALIIWTLFLVWRHRPHGSVAYVWGVRLGVLLFLVGSAMGGMMIHQNAHTVGTPDGGPGLLGLGWSTRAGDLRIAHFLGLHALQLVPLAGWLLGRYLPRRAVAGTWLFALTYAALTGFIFWEALQGIPLWAR</sequence>
<feature type="transmembrane region" description="Helical" evidence="1">
    <location>
        <begin position="42"/>
        <end position="60"/>
    </location>
</feature>
<feature type="transmembrane region" description="Helical" evidence="1">
    <location>
        <begin position="178"/>
        <end position="198"/>
    </location>
</feature>
<keyword evidence="1" id="KW-0472">Membrane</keyword>
<feature type="transmembrane region" description="Helical" evidence="1">
    <location>
        <begin position="106"/>
        <end position="123"/>
    </location>
</feature>
<evidence type="ECO:0008006" key="4">
    <source>
        <dbReference type="Google" id="ProtNLM"/>
    </source>
</evidence>
<proteinExistence type="predicted"/>
<keyword evidence="1" id="KW-0812">Transmembrane</keyword>
<evidence type="ECO:0000313" key="3">
    <source>
        <dbReference type="Proteomes" id="UP000632273"/>
    </source>
</evidence>
<comment type="caution">
    <text evidence="2">The sequence shown here is derived from an EMBL/GenBank/DDBJ whole genome shotgun (WGS) entry which is preliminary data.</text>
</comment>
<accession>A0ABQ1UQV7</accession>
<dbReference type="RefSeq" id="WP_188815825.1">
    <property type="nucleotide sequence ID" value="NZ_BMHT01000008.1"/>
</dbReference>
<feature type="transmembrane region" description="Helical" evidence="1">
    <location>
        <begin position="228"/>
        <end position="248"/>
    </location>
</feature>
<dbReference type="EMBL" id="BMHT01000008">
    <property type="protein sequence ID" value="GGF24340.1"/>
    <property type="molecule type" value="Genomic_DNA"/>
</dbReference>
<keyword evidence="1" id="KW-1133">Transmembrane helix</keyword>
<organism evidence="2 3">
    <name type="scientific">Hymenobacter cavernae</name>
    <dbReference type="NCBI Taxonomy" id="2044852"/>
    <lineage>
        <taxon>Bacteria</taxon>
        <taxon>Pseudomonadati</taxon>
        <taxon>Bacteroidota</taxon>
        <taxon>Cytophagia</taxon>
        <taxon>Cytophagales</taxon>
        <taxon>Hymenobacteraceae</taxon>
        <taxon>Hymenobacter</taxon>
    </lineage>
</organism>
<keyword evidence="3" id="KW-1185">Reference proteome</keyword>
<name>A0ABQ1UQV7_9BACT</name>
<reference evidence="3" key="1">
    <citation type="journal article" date="2019" name="Int. J. Syst. Evol. Microbiol.">
        <title>The Global Catalogue of Microorganisms (GCM) 10K type strain sequencing project: providing services to taxonomists for standard genome sequencing and annotation.</title>
        <authorList>
            <consortium name="The Broad Institute Genomics Platform"/>
            <consortium name="The Broad Institute Genome Sequencing Center for Infectious Disease"/>
            <person name="Wu L."/>
            <person name="Ma J."/>
        </authorList>
    </citation>
    <scope>NUCLEOTIDE SEQUENCE [LARGE SCALE GENOMIC DNA]</scope>
    <source>
        <strain evidence="3">CGMCC 1.15197</strain>
    </source>
</reference>
<feature type="transmembrane region" description="Helical" evidence="1">
    <location>
        <begin position="255"/>
        <end position="275"/>
    </location>
</feature>
<evidence type="ECO:0000256" key="1">
    <source>
        <dbReference type="SAM" id="Phobius"/>
    </source>
</evidence>
<dbReference type="Proteomes" id="UP000632273">
    <property type="component" value="Unassembled WGS sequence"/>
</dbReference>
<protein>
    <recommendedName>
        <fullName evidence="4">DUF2306 domain-containing protein</fullName>
    </recommendedName>
</protein>